<evidence type="ECO:0000256" key="2">
    <source>
        <dbReference type="SAM" id="MobiDB-lite"/>
    </source>
</evidence>
<dbReference type="PANTHER" id="PTHR19879:SF9">
    <property type="entry name" value="TRANSCRIPTION INITIATION FACTOR TFIID SUBUNIT 5"/>
    <property type="match status" value="1"/>
</dbReference>
<proteinExistence type="predicted"/>
<organism evidence="4">
    <name type="scientific">Streptantibioticus silvisoli</name>
    <dbReference type="NCBI Taxonomy" id="2705255"/>
    <lineage>
        <taxon>Bacteria</taxon>
        <taxon>Bacillati</taxon>
        <taxon>Actinomycetota</taxon>
        <taxon>Actinomycetes</taxon>
        <taxon>Kitasatosporales</taxon>
        <taxon>Streptomycetaceae</taxon>
        <taxon>Streptantibioticus</taxon>
    </lineage>
</organism>
<dbReference type="Gene3D" id="2.130.10.10">
    <property type="entry name" value="YVTN repeat-like/Quinoprotein amine dehydrogenase"/>
    <property type="match status" value="3"/>
</dbReference>
<comment type="caution">
    <text evidence="4">The sequence shown here is derived from an EMBL/GenBank/DDBJ whole genome shotgun (WGS) entry which is preliminary data.</text>
</comment>
<dbReference type="EMBL" id="JABXJJ020000009">
    <property type="protein sequence ID" value="MDI5969302.1"/>
    <property type="molecule type" value="Genomic_DNA"/>
</dbReference>
<reference evidence="4" key="1">
    <citation type="submission" date="2023-05" db="EMBL/GenBank/DDBJ databases">
        <title>Streptantibioticus silvisoli sp. nov., acidotolerant actinomycetes 1 from pine litter.</title>
        <authorList>
            <person name="Swiecimska M."/>
            <person name="Golinska P."/>
            <person name="Sangal V."/>
            <person name="Wachnowicz B."/>
            <person name="Goodfellow M."/>
        </authorList>
    </citation>
    <scope>NUCLEOTIDE SEQUENCE</scope>
    <source>
        <strain evidence="4">SL13</strain>
    </source>
</reference>
<dbReference type="SUPFAM" id="SSF69322">
    <property type="entry name" value="Tricorn protease domain 2"/>
    <property type="match status" value="1"/>
</dbReference>
<dbReference type="RefSeq" id="WP_282698580.1">
    <property type="nucleotide sequence ID" value="NZ_JABXJJ020000009.1"/>
</dbReference>
<dbReference type="InterPro" id="IPR049052">
    <property type="entry name" value="nSTAND1"/>
</dbReference>
<feature type="region of interest" description="Disordered" evidence="2">
    <location>
        <begin position="78"/>
        <end position="105"/>
    </location>
</feature>
<dbReference type="InterPro" id="IPR027417">
    <property type="entry name" value="P-loop_NTPase"/>
</dbReference>
<gene>
    <name evidence="4" type="ORF">POF50_008075</name>
</gene>
<dbReference type="InterPro" id="IPR015943">
    <property type="entry name" value="WD40/YVTN_repeat-like_dom_sf"/>
</dbReference>
<dbReference type="Pfam" id="PF20703">
    <property type="entry name" value="nSTAND1"/>
    <property type="match status" value="1"/>
</dbReference>
<dbReference type="SMART" id="SM00530">
    <property type="entry name" value="HTH_XRE"/>
    <property type="match status" value="1"/>
</dbReference>
<sequence>MPGRPEGPLDPAEGPVQALAHALRVLREEAGRPSYRAMAARTAFAASTLSQAAAGERLMTLPLLLAYVRACGGDEREWRRRWQDASREDSERQRPDDGDAVPYRGLGRFEPANADLFFGRDRLVAHLAAHVRAHRLVALVGASGSGKSSLLRAGLVPLLRTGGDAGAPPRPAAIRILTPGPHPFPGPAAALTPDRGDGDGDTVVLVDQFEELFTLCGDPGRRSAFLDLLMTAVEPDSRLRVVIAVRADFFGRCAEHPRLAEALRHATLLVGPMEPAELRDVVVRPAATLGLTVERGLTARIVADAADKPGGLPLMSHALLETWRRRKGRTLTLAAYESAGGMQGAIARTAESVYRRLSAEQAATARRVLLRLVTPGQGSADTGRPATREELVIDCRAGERTRCLEVVERLAGARLITLDGGTVTLAHEALLTAWPRLRGWIDAARDRLRLHRRLSADAGTWDELDHDPGALYRGSQLSAARAAFADPDHRDELTRGERSFLDASYESGESDQRHGARTARRIRVLITSMCVLVATALLGGPLLWQDTVISARNSLRYAAVSQALGRAGALRDSDPRQAMRLAVAAYDLAGTSSTWSALAEAATQPQQDDFAVPRDTTAGPPFLVRQGTTVLSAGAQGVRTWDLTGPGGPQPQGDTIGGPSVPSPGLLAVGDNGSELVGQTPGGALQLWRTTSRRRQGKPFGSSTGVPQFDPSGDAVAVMGRGPSGTRAELWSTAGPRLLAATPAASTYDRPVAVSAGAHYIAWCRDDGRPALWNVAGHRAVTLTGDGAGTACPRAVSAADPGPAPAFAPDGRSLALPDGHGALRRWSTDGRALPTMRPSPADPGTGLATTVVYSDDGRFLLTAGAGAATLWRVSDPGRPVRHIELDGSPVRQPVLDTSQHTLRYLTTSADDGTPGQSWHVRTIDLGTAVSTTWDPRGYAAVALSADGARAVLPAGSTTARLTTAPRGGGRPRTRYVPDVVPPKTVGTAQTAASPLVFSADGSRLACTTSTRATGHGPPDAVAIRNVSDGRLVTTVGLPPGTVSGFALDTSGQRLALLVTNGHRHDVELYDLSARNTPAGKGPWSMPVPSGKQDVVFGSQDNQLIVTGGPPAPGTGAEFTPLNVSFSPDVAGVYADTDSGAVTAFSPDGRFLAVDDASGRLTVYEGEPQVALRRLQRGDSASGADQDRVMAFSAQGRLLAVTDPDGTVSVWDTTDWKLLGSAFPTTGDAIRALAFAPQGDVLYAQGLHTALQTIDLSPSSMVAQLCARLGGVGLSFSQWQEDITTIPYHRTCGSGY</sequence>
<keyword evidence="1" id="KW-0853">WD repeat</keyword>
<dbReference type="InterPro" id="IPR001680">
    <property type="entry name" value="WD40_rpt"/>
</dbReference>
<feature type="region of interest" description="Disordered" evidence="2">
    <location>
        <begin position="692"/>
        <end position="711"/>
    </location>
</feature>
<accession>A0AA90H302</accession>
<feature type="repeat" description="WD" evidence="1">
    <location>
        <begin position="1189"/>
        <end position="1220"/>
    </location>
</feature>
<protein>
    <recommendedName>
        <fullName evidence="3">HTH cro/C1-type domain-containing protein</fullName>
    </recommendedName>
</protein>
<name>A0AA90H302_9ACTN</name>
<evidence type="ECO:0000313" key="4">
    <source>
        <dbReference type="EMBL" id="MDI5969302.1"/>
    </source>
</evidence>
<dbReference type="Gene3D" id="3.40.50.300">
    <property type="entry name" value="P-loop containing nucleotide triphosphate hydrolases"/>
    <property type="match status" value="1"/>
</dbReference>
<dbReference type="SUPFAM" id="SSF52540">
    <property type="entry name" value="P-loop containing nucleoside triphosphate hydrolases"/>
    <property type="match status" value="1"/>
</dbReference>
<dbReference type="PROSITE" id="PS50082">
    <property type="entry name" value="WD_REPEATS_2"/>
    <property type="match status" value="1"/>
</dbReference>
<feature type="compositionally biased region" description="Basic and acidic residues" evidence="2">
    <location>
        <begin position="78"/>
        <end position="97"/>
    </location>
</feature>
<dbReference type="InterPro" id="IPR001387">
    <property type="entry name" value="Cro/C1-type_HTH"/>
</dbReference>
<dbReference type="InterPro" id="IPR011047">
    <property type="entry name" value="Quinoprotein_ADH-like_sf"/>
</dbReference>
<dbReference type="PANTHER" id="PTHR19879">
    <property type="entry name" value="TRANSCRIPTION INITIATION FACTOR TFIID"/>
    <property type="match status" value="1"/>
</dbReference>
<evidence type="ECO:0000256" key="1">
    <source>
        <dbReference type="PROSITE-ProRule" id="PRU00221"/>
    </source>
</evidence>
<dbReference type="SUPFAM" id="SSF50998">
    <property type="entry name" value="Quinoprotein alcohol dehydrogenase-like"/>
    <property type="match status" value="1"/>
</dbReference>
<evidence type="ECO:0000259" key="3">
    <source>
        <dbReference type="SMART" id="SM00530"/>
    </source>
</evidence>
<feature type="domain" description="HTH cro/C1-type" evidence="3">
    <location>
        <begin position="22"/>
        <end position="78"/>
    </location>
</feature>